<sequence length="54" mass="5806">MGGKFGIRSDLASEGFKSVGLFFTSFALIRCIALRVSPLIIFPLTVPNCSSVKI</sequence>
<proteinExistence type="predicted"/>
<dbReference type="Proteomes" id="UP000265566">
    <property type="component" value="Chromosome 2"/>
</dbReference>
<protein>
    <submittedName>
        <fullName evidence="1">Uncharacterized protein</fullName>
    </submittedName>
</protein>
<comment type="caution">
    <text evidence="1">The sequence shown here is derived from an EMBL/GenBank/DDBJ whole genome shotgun (WGS) entry which is preliminary data.</text>
</comment>
<dbReference type="Gramene" id="rna10603">
    <property type="protein sequence ID" value="RHN74517.1"/>
    <property type="gene ID" value="gene10603"/>
</dbReference>
<accession>A0A396JHF6</accession>
<dbReference type="AlphaFoldDB" id="A0A396JHF6"/>
<gene>
    <name evidence="1" type="ORF">MtrunA17_Chr2g0311271</name>
</gene>
<name>A0A396JHF6_MEDTR</name>
<evidence type="ECO:0000313" key="2">
    <source>
        <dbReference type="Proteomes" id="UP000265566"/>
    </source>
</evidence>
<reference evidence="2" key="1">
    <citation type="journal article" date="2018" name="Nat. Plants">
        <title>Whole-genome landscape of Medicago truncatula symbiotic genes.</title>
        <authorList>
            <person name="Pecrix Y."/>
            <person name="Staton S.E."/>
            <person name="Sallet E."/>
            <person name="Lelandais-Briere C."/>
            <person name="Moreau S."/>
            <person name="Carrere S."/>
            <person name="Blein T."/>
            <person name="Jardinaud M.F."/>
            <person name="Latrasse D."/>
            <person name="Zouine M."/>
            <person name="Zahm M."/>
            <person name="Kreplak J."/>
            <person name="Mayjonade B."/>
            <person name="Satge C."/>
            <person name="Perez M."/>
            <person name="Cauet S."/>
            <person name="Marande W."/>
            <person name="Chantry-Darmon C."/>
            <person name="Lopez-Roques C."/>
            <person name="Bouchez O."/>
            <person name="Berard A."/>
            <person name="Debelle F."/>
            <person name="Munos S."/>
            <person name="Bendahmane A."/>
            <person name="Berges H."/>
            <person name="Niebel A."/>
            <person name="Buitink J."/>
            <person name="Frugier F."/>
            <person name="Benhamed M."/>
            <person name="Crespi M."/>
            <person name="Gouzy J."/>
            <person name="Gamas P."/>
        </authorList>
    </citation>
    <scope>NUCLEOTIDE SEQUENCE [LARGE SCALE GENOMIC DNA]</scope>
    <source>
        <strain evidence="2">cv. Jemalong A17</strain>
    </source>
</reference>
<dbReference type="EMBL" id="PSQE01000002">
    <property type="protein sequence ID" value="RHN74517.1"/>
    <property type="molecule type" value="Genomic_DNA"/>
</dbReference>
<organism evidence="1 2">
    <name type="scientific">Medicago truncatula</name>
    <name type="common">Barrel medic</name>
    <name type="synonym">Medicago tribuloides</name>
    <dbReference type="NCBI Taxonomy" id="3880"/>
    <lineage>
        <taxon>Eukaryota</taxon>
        <taxon>Viridiplantae</taxon>
        <taxon>Streptophyta</taxon>
        <taxon>Embryophyta</taxon>
        <taxon>Tracheophyta</taxon>
        <taxon>Spermatophyta</taxon>
        <taxon>Magnoliopsida</taxon>
        <taxon>eudicotyledons</taxon>
        <taxon>Gunneridae</taxon>
        <taxon>Pentapetalae</taxon>
        <taxon>rosids</taxon>
        <taxon>fabids</taxon>
        <taxon>Fabales</taxon>
        <taxon>Fabaceae</taxon>
        <taxon>Papilionoideae</taxon>
        <taxon>50 kb inversion clade</taxon>
        <taxon>NPAAA clade</taxon>
        <taxon>Hologalegina</taxon>
        <taxon>IRL clade</taxon>
        <taxon>Trifolieae</taxon>
        <taxon>Medicago</taxon>
    </lineage>
</organism>
<evidence type="ECO:0000313" key="1">
    <source>
        <dbReference type="EMBL" id="RHN74517.1"/>
    </source>
</evidence>